<evidence type="ECO:0000259" key="6">
    <source>
        <dbReference type="PROSITE" id="PS50217"/>
    </source>
</evidence>
<feature type="domain" description="BZIP" evidence="6">
    <location>
        <begin position="538"/>
        <end position="592"/>
    </location>
</feature>
<keyword evidence="4" id="KW-0175">Coiled coil</keyword>
<dbReference type="SMART" id="SM00338">
    <property type="entry name" value="BRLZ"/>
    <property type="match status" value="1"/>
</dbReference>
<name>A0ABN7SFP5_OIKDI</name>
<dbReference type="InterPro" id="IPR004827">
    <property type="entry name" value="bZIP"/>
</dbReference>
<feature type="region of interest" description="Disordered" evidence="5">
    <location>
        <begin position="178"/>
        <end position="215"/>
    </location>
</feature>
<dbReference type="CDD" id="cd14690">
    <property type="entry name" value="bZIP_CREB1"/>
    <property type="match status" value="1"/>
</dbReference>
<comment type="function">
    <text evidence="1">Required for the export of mRNAs containing poly(A) tails from the nucleus into the cytoplasm. May be involved in the terminal step of the mRNA transport through the nuclear pore complex (NPC).</text>
</comment>
<dbReference type="EMBL" id="OU015569">
    <property type="protein sequence ID" value="CAG5097460.1"/>
    <property type="molecule type" value="Genomic_DNA"/>
</dbReference>
<dbReference type="PANTHER" id="PTHR45879:SF3">
    <property type="entry name" value="CYCLIC AMP RESPONSE ELEMENT-BINDING PROTEIN B"/>
    <property type="match status" value="1"/>
</dbReference>
<feature type="compositionally biased region" description="Basic and acidic residues" evidence="5">
    <location>
        <begin position="178"/>
        <end position="190"/>
    </location>
</feature>
<reference evidence="7 8" key="1">
    <citation type="submission" date="2021-04" db="EMBL/GenBank/DDBJ databases">
        <authorList>
            <person name="Bliznina A."/>
        </authorList>
    </citation>
    <scope>NUCLEOTIDE SEQUENCE [LARGE SCALE GENOMIC DNA]</scope>
</reference>
<evidence type="ECO:0000256" key="2">
    <source>
        <dbReference type="ARBA" id="ARBA00030897"/>
    </source>
</evidence>
<dbReference type="Gene3D" id="1.25.40.510">
    <property type="entry name" value="GLE1-like"/>
    <property type="match status" value="1"/>
</dbReference>
<dbReference type="SUPFAM" id="SSF57959">
    <property type="entry name" value="Leucine zipper domain"/>
    <property type="match status" value="1"/>
</dbReference>
<dbReference type="Pfam" id="PF00170">
    <property type="entry name" value="bZIP_1"/>
    <property type="match status" value="1"/>
</dbReference>
<dbReference type="Gene3D" id="1.20.5.170">
    <property type="match status" value="1"/>
</dbReference>
<feature type="coiled-coil region" evidence="4">
    <location>
        <begin position="556"/>
        <end position="597"/>
    </location>
</feature>
<dbReference type="PROSITE" id="PS50217">
    <property type="entry name" value="BZIP"/>
    <property type="match status" value="1"/>
</dbReference>
<evidence type="ECO:0000256" key="3">
    <source>
        <dbReference type="ARBA" id="ARBA00031503"/>
    </source>
</evidence>
<dbReference type="InterPro" id="IPR012476">
    <property type="entry name" value="GLE1"/>
</dbReference>
<evidence type="ECO:0000313" key="8">
    <source>
        <dbReference type="Proteomes" id="UP001158576"/>
    </source>
</evidence>
<evidence type="ECO:0000256" key="4">
    <source>
        <dbReference type="SAM" id="Coils"/>
    </source>
</evidence>
<dbReference type="InterPro" id="IPR038506">
    <property type="entry name" value="GLE1-like_sf"/>
</dbReference>
<gene>
    <name evidence="7" type="ORF">OKIOD_LOCUS6642</name>
</gene>
<organism evidence="7 8">
    <name type="scientific">Oikopleura dioica</name>
    <name type="common">Tunicate</name>
    <dbReference type="NCBI Taxonomy" id="34765"/>
    <lineage>
        <taxon>Eukaryota</taxon>
        <taxon>Metazoa</taxon>
        <taxon>Chordata</taxon>
        <taxon>Tunicata</taxon>
        <taxon>Appendicularia</taxon>
        <taxon>Copelata</taxon>
        <taxon>Oikopleuridae</taxon>
        <taxon>Oikopleura</taxon>
    </lineage>
</organism>
<dbReference type="PANTHER" id="PTHR45879">
    <property type="entry name" value="CYCLIC AMP RESPONSE ELEMENT-BINDING PROTEIN B"/>
    <property type="match status" value="1"/>
</dbReference>
<dbReference type="InterPro" id="IPR046347">
    <property type="entry name" value="bZIP_sf"/>
</dbReference>
<dbReference type="PROSITE" id="PS00036">
    <property type="entry name" value="BZIP_BASIC"/>
    <property type="match status" value="1"/>
</dbReference>
<evidence type="ECO:0000256" key="1">
    <source>
        <dbReference type="ARBA" id="ARBA00024680"/>
    </source>
</evidence>
<keyword evidence="8" id="KW-1185">Reference proteome</keyword>
<dbReference type="Pfam" id="PF07817">
    <property type="entry name" value="GLE1"/>
    <property type="match status" value="1"/>
</dbReference>
<proteinExistence type="predicted"/>
<evidence type="ECO:0000256" key="5">
    <source>
        <dbReference type="SAM" id="MobiDB-lite"/>
    </source>
</evidence>
<dbReference type="PRINTS" id="PR00041">
    <property type="entry name" value="LEUZIPPRCREB"/>
</dbReference>
<evidence type="ECO:0000313" key="7">
    <source>
        <dbReference type="EMBL" id="CAG5097460.1"/>
    </source>
</evidence>
<dbReference type="InterPro" id="IPR001630">
    <property type="entry name" value="Leuzip_CREB"/>
</dbReference>
<protein>
    <recommendedName>
        <fullName evidence="2">GLE1 RNA export mediator</fullName>
    </recommendedName>
    <alternativeName>
        <fullName evidence="3">GLE1-like protein</fullName>
    </alternativeName>
</protein>
<accession>A0ABN7SFP5</accession>
<feature type="region of interest" description="Disordered" evidence="5">
    <location>
        <begin position="38"/>
        <end position="61"/>
    </location>
</feature>
<feature type="compositionally biased region" description="Polar residues" evidence="5">
    <location>
        <begin position="48"/>
        <end position="60"/>
    </location>
</feature>
<dbReference type="Proteomes" id="UP001158576">
    <property type="component" value="Chromosome XSR"/>
</dbReference>
<sequence length="635" mass="71637">MWQNGQPHRHTYRDIPILLEMAEDEALHTEKIKREKLKRISSREADTAHQQLNTGESGKSVNGRYGSILASPENQVRQASAALRKIWRKSNENSFSLNAVEADVLSKSSFKNSNTLQELDNVYNKRLPARVNEFSAEYQKGIATEEAARENKLRQAEQNYKKEYQKIVEQAAEKRQREEAELRAKLDAQKPEAQQQNQEVARADPTQTERKEKTPVELDRRLEGFLSRSQIEEQIKLWEDSCRSLIQPKTDSDKQIAMKIKRMIAVPIGALTQRSGEDLKIQIKKIGALLDGKELPNHPETAAFSILCASQRMVRLAEEQLSSNEKAACAAAAAVIALWDHDSNFGQLFMAHLYLACPILLPRDPQPVDIDETRMRSYVGYARLITCMASSDCAPGKDYHPFGIENLWKILASILLLPTGNELGPHVVYEILRYSGKRLSAYYNNAFSQLLAFIYNHYIPTATGGPAARLSSILDGKAPKLEYPEPYFQQHDSCVSYGDQMSNSPQGSSGSIGHIDNNLNADFGPETINPGDLADEVAKKRANRLHKNRVAARECRRKKKEYIKCLENRVQILEAQNKSLIEELSKLKEQYQNQHSHSGVTQPQPPVHAANLSGQFQQFTVFAVQSILSVFPVEC</sequence>